<keyword evidence="2" id="KW-0472">Membrane</keyword>
<feature type="transmembrane region" description="Helical" evidence="2">
    <location>
        <begin position="435"/>
        <end position="455"/>
    </location>
</feature>
<comment type="caution">
    <text evidence="3">The sequence shown here is derived from an EMBL/GenBank/DDBJ whole genome shotgun (WGS) entry which is preliminary data.</text>
</comment>
<keyword evidence="4" id="KW-1185">Reference proteome</keyword>
<reference evidence="3 4" key="1">
    <citation type="submission" date="2024-01" db="EMBL/GenBank/DDBJ databases">
        <title>The genomes of 5 underutilized Papilionoideae crops provide insights into root nodulation and disease resistanc.</title>
        <authorList>
            <person name="Yuan L."/>
        </authorList>
    </citation>
    <scope>NUCLEOTIDE SEQUENCE [LARGE SCALE GENOMIC DNA]</scope>
    <source>
        <strain evidence="3">ZHUSHIDOU_FW_LH</strain>
        <tissue evidence="3">Leaf</tissue>
    </source>
</reference>
<keyword evidence="2" id="KW-1133">Transmembrane helix</keyword>
<protein>
    <submittedName>
        <fullName evidence="3">Uncharacterized protein</fullName>
    </submittedName>
</protein>
<sequence>MTIDACEGSAPLRWCFHRSHSAATKEKIVGLLDKMIAICDRSLARSEQFQRDLAHLKEKIAAREKNSSVEADQIKEDESMNHDDSSDNHTSEAVDDDVTLAIKPDMEIIGDVDGSTNPPDSVTTEDNEDGNDDDAALPPPSKARHRHGSDVYDSNLTSSSRIQPVFHSQISDSSFSPNPHTVDSPSQLVASSLPSIAEIRSAALAVQQSSSLENEYNPLAFTLLLPQPLPTKPPDRNHDTPWCEAFNGLTLRDVKHLRWVMTSMESIGIVFVQTKDQCLWLLAPFTLPPPKPPEQYVVYNCIVPPYSIKARRGIISNRSLLTTGVRKLHMMRENLSSIELCGNGNIRAHVRIHAYQVFDKLFRMISCYVDLVLKPNMLVLRAMTNDLALLQAILVFSSIIEWEITLMSQLAWFIFPKTKVWDPGDWHFDHFWPSTKPIVAFIKNMLFFPLWSLLACSNMLTSIGKGLAILIPIGSMLLLSFIPCWRCLYLALLWPMCRVVSSC</sequence>
<evidence type="ECO:0000313" key="4">
    <source>
        <dbReference type="Proteomes" id="UP001372338"/>
    </source>
</evidence>
<name>A0AAN9EJP1_CROPI</name>
<feature type="region of interest" description="Disordered" evidence="1">
    <location>
        <begin position="108"/>
        <end position="158"/>
    </location>
</feature>
<organism evidence="3 4">
    <name type="scientific">Crotalaria pallida</name>
    <name type="common">Smooth rattlebox</name>
    <name type="synonym">Crotalaria striata</name>
    <dbReference type="NCBI Taxonomy" id="3830"/>
    <lineage>
        <taxon>Eukaryota</taxon>
        <taxon>Viridiplantae</taxon>
        <taxon>Streptophyta</taxon>
        <taxon>Embryophyta</taxon>
        <taxon>Tracheophyta</taxon>
        <taxon>Spermatophyta</taxon>
        <taxon>Magnoliopsida</taxon>
        <taxon>eudicotyledons</taxon>
        <taxon>Gunneridae</taxon>
        <taxon>Pentapetalae</taxon>
        <taxon>rosids</taxon>
        <taxon>fabids</taxon>
        <taxon>Fabales</taxon>
        <taxon>Fabaceae</taxon>
        <taxon>Papilionoideae</taxon>
        <taxon>50 kb inversion clade</taxon>
        <taxon>genistoids sensu lato</taxon>
        <taxon>core genistoids</taxon>
        <taxon>Crotalarieae</taxon>
        <taxon>Crotalaria</taxon>
    </lineage>
</organism>
<evidence type="ECO:0000256" key="2">
    <source>
        <dbReference type="SAM" id="Phobius"/>
    </source>
</evidence>
<dbReference type="AlphaFoldDB" id="A0AAN9EJP1"/>
<feature type="region of interest" description="Disordered" evidence="1">
    <location>
        <begin position="64"/>
        <end position="95"/>
    </location>
</feature>
<feature type="transmembrane region" description="Helical" evidence="2">
    <location>
        <begin position="467"/>
        <end position="492"/>
    </location>
</feature>
<accession>A0AAN9EJP1</accession>
<dbReference type="Proteomes" id="UP001372338">
    <property type="component" value="Unassembled WGS sequence"/>
</dbReference>
<evidence type="ECO:0000313" key="3">
    <source>
        <dbReference type="EMBL" id="KAK7258394.1"/>
    </source>
</evidence>
<proteinExistence type="predicted"/>
<dbReference type="EMBL" id="JAYWIO010000005">
    <property type="protein sequence ID" value="KAK7258394.1"/>
    <property type="molecule type" value="Genomic_DNA"/>
</dbReference>
<feature type="compositionally biased region" description="Acidic residues" evidence="1">
    <location>
        <begin position="123"/>
        <end position="135"/>
    </location>
</feature>
<keyword evidence="2" id="KW-0812">Transmembrane</keyword>
<evidence type="ECO:0000256" key="1">
    <source>
        <dbReference type="SAM" id="MobiDB-lite"/>
    </source>
</evidence>
<feature type="compositionally biased region" description="Basic and acidic residues" evidence="1">
    <location>
        <begin position="64"/>
        <end position="92"/>
    </location>
</feature>
<gene>
    <name evidence="3" type="ORF">RIF29_23968</name>
</gene>